<comment type="caution">
    <text evidence="1">The sequence shown here is derived from an EMBL/GenBank/DDBJ whole genome shotgun (WGS) entry which is preliminary data.</text>
</comment>
<sequence length="117" mass="12668">MRLGAIYRGEECLLPRVWDAVSAWERTRGLLGRPQLKTGEGMLIRKCGMVHTLGMGYALDLAFIDKAGRVRKLVRGLAPARMAGSLAACATLEMAPGTLDAIGLHPGDHLDWREVAA</sequence>
<dbReference type="Gene3D" id="2.60.120.1140">
    <property type="entry name" value="Protein of unknown function DUF192"/>
    <property type="match status" value="1"/>
</dbReference>
<evidence type="ECO:0000313" key="2">
    <source>
        <dbReference type="Proteomes" id="UP000295382"/>
    </source>
</evidence>
<keyword evidence="2" id="KW-1185">Reference proteome</keyword>
<dbReference type="InterPro" id="IPR003795">
    <property type="entry name" value="DUF192"/>
</dbReference>
<protein>
    <recommendedName>
        <fullName evidence="3">DUF192 domain-containing protein</fullName>
    </recommendedName>
</protein>
<organism evidence="1 2">
    <name type="scientific">Paucimonas lemoignei</name>
    <name type="common">Pseudomonas lemoignei</name>
    <dbReference type="NCBI Taxonomy" id="29443"/>
    <lineage>
        <taxon>Bacteria</taxon>
        <taxon>Pseudomonadati</taxon>
        <taxon>Pseudomonadota</taxon>
        <taxon>Betaproteobacteria</taxon>
        <taxon>Burkholderiales</taxon>
        <taxon>Burkholderiaceae</taxon>
        <taxon>Paucimonas</taxon>
    </lineage>
</organism>
<accession>A0A4R3HYY7</accession>
<proteinExistence type="predicted"/>
<dbReference type="AlphaFoldDB" id="A0A4R3HYY7"/>
<evidence type="ECO:0000313" key="1">
    <source>
        <dbReference type="EMBL" id="TCS37541.1"/>
    </source>
</evidence>
<reference evidence="1 2" key="1">
    <citation type="submission" date="2019-03" db="EMBL/GenBank/DDBJ databases">
        <title>Genomic Encyclopedia of Type Strains, Phase IV (KMG-IV): sequencing the most valuable type-strain genomes for metagenomic binning, comparative biology and taxonomic classification.</title>
        <authorList>
            <person name="Goeker M."/>
        </authorList>
    </citation>
    <scope>NUCLEOTIDE SEQUENCE [LARGE SCALE GENOMIC DNA]</scope>
    <source>
        <strain evidence="1 2">DSM 7445</strain>
    </source>
</reference>
<dbReference type="OrthoDB" id="9813379at2"/>
<dbReference type="Proteomes" id="UP000295382">
    <property type="component" value="Unassembled WGS sequence"/>
</dbReference>
<gene>
    <name evidence="1" type="ORF">EDC30_104345</name>
</gene>
<dbReference type="Pfam" id="PF02643">
    <property type="entry name" value="DUF192"/>
    <property type="match status" value="1"/>
</dbReference>
<evidence type="ECO:0008006" key="3">
    <source>
        <dbReference type="Google" id="ProtNLM"/>
    </source>
</evidence>
<dbReference type="RefSeq" id="WP_132258470.1">
    <property type="nucleotide sequence ID" value="NZ_SLZQ01000004.1"/>
</dbReference>
<name>A0A4R3HYY7_PAULE</name>
<dbReference type="EMBL" id="SLZQ01000004">
    <property type="protein sequence ID" value="TCS37541.1"/>
    <property type="molecule type" value="Genomic_DNA"/>
</dbReference>
<dbReference type="InterPro" id="IPR038695">
    <property type="entry name" value="Saro_0823-like_sf"/>
</dbReference>